<protein>
    <submittedName>
        <fullName evidence="2">Uncharacterized protein</fullName>
    </submittedName>
</protein>
<proteinExistence type="predicted"/>
<evidence type="ECO:0000256" key="1">
    <source>
        <dbReference type="SAM" id="MobiDB-lite"/>
    </source>
</evidence>
<dbReference type="Proteomes" id="UP000250321">
    <property type="component" value="Unassembled WGS sequence"/>
</dbReference>
<evidence type="ECO:0000313" key="3">
    <source>
        <dbReference type="Proteomes" id="UP000250321"/>
    </source>
</evidence>
<dbReference type="EMBL" id="PJQY01001333">
    <property type="protein sequence ID" value="PQQ03511.1"/>
    <property type="molecule type" value="Genomic_DNA"/>
</dbReference>
<gene>
    <name evidence="2" type="ORF">Pyn_32613</name>
</gene>
<feature type="region of interest" description="Disordered" evidence="1">
    <location>
        <begin position="1"/>
        <end position="28"/>
    </location>
</feature>
<name>A0A314YES5_PRUYE</name>
<organism evidence="2 3">
    <name type="scientific">Prunus yedoensis var. nudiflora</name>
    <dbReference type="NCBI Taxonomy" id="2094558"/>
    <lineage>
        <taxon>Eukaryota</taxon>
        <taxon>Viridiplantae</taxon>
        <taxon>Streptophyta</taxon>
        <taxon>Embryophyta</taxon>
        <taxon>Tracheophyta</taxon>
        <taxon>Spermatophyta</taxon>
        <taxon>Magnoliopsida</taxon>
        <taxon>eudicotyledons</taxon>
        <taxon>Gunneridae</taxon>
        <taxon>Pentapetalae</taxon>
        <taxon>rosids</taxon>
        <taxon>fabids</taxon>
        <taxon>Rosales</taxon>
        <taxon>Rosaceae</taxon>
        <taxon>Amygdaloideae</taxon>
        <taxon>Amygdaleae</taxon>
        <taxon>Prunus</taxon>
    </lineage>
</organism>
<keyword evidence="3" id="KW-1185">Reference proteome</keyword>
<evidence type="ECO:0000313" key="2">
    <source>
        <dbReference type="EMBL" id="PQQ03511.1"/>
    </source>
</evidence>
<dbReference type="AlphaFoldDB" id="A0A314YES5"/>
<reference evidence="2 3" key="1">
    <citation type="submission" date="2018-02" db="EMBL/GenBank/DDBJ databases">
        <title>Draft genome of wild Prunus yedoensis var. nudiflora.</title>
        <authorList>
            <person name="Baek S."/>
            <person name="Kim J.-H."/>
            <person name="Choi K."/>
            <person name="Kim G.-B."/>
            <person name="Cho A."/>
            <person name="Jang H."/>
            <person name="Shin C.-H."/>
            <person name="Yu H.-J."/>
            <person name="Mun J.-H."/>
        </authorList>
    </citation>
    <scope>NUCLEOTIDE SEQUENCE [LARGE SCALE GENOMIC DNA]</scope>
    <source>
        <strain evidence="3">cv. Jeju island</strain>
        <tissue evidence="2">Leaf</tissue>
    </source>
</reference>
<accession>A0A314YES5</accession>
<sequence>MGTATFFPSSDLAMERGRKRRKRMGEKGKLLSEAAAGRSLEHPKSLILWDWAELTLPPMR</sequence>
<comment type="caution">
    <text evidence="2">The sequence shown here is derived from an EMBL/GenBank/DDBJ whole genome shotgun (WGS) entry which is preliminary data.</text>
</comment>